<dbReference type="Proteomes" id="UP000297910">
    <property type="component" value="Unassembled WGS sequence"/>
</dbReference>
<keyword evidence="1" id="KW-0812">Transmembrane</keyword>
<keyword evidence="3" id="KW-1185">Reference proteome</keyword>
<comment type="caution">
    <text evidence="2">The sequence shown here is derived from an EMBL/GenBank/DDBJ whole genome shotgun (WGS) entry which is preliminary data.</text>
</comment>
<organism evidence="2 3">
    <name type="scientific">Botrytis paeoniae</name>
    <dbReference type="NCBI Taxonomy" id="278948"/>
    <lineage>
        <taxon>Eukaryota</taxon>
        <taxon>Fungi</taxon>
        <taxon>Dikarya</taxon>
        <taxon>Ascomycota</taxon>
        <taxon>Pezizomycotina</taxon>
        <taxon>Leotiomycetes</taxon>
        <taxon>Helotiales</taxon>
        <taxon>Sclerotiniaceae</taxon>
        <taxon>Botrytis</taxon>
    </lineage>
</organism>
<reference evidence="2 3" key="1">
    <citation type="submission" date="2017-12" db="EMBL/GenBank/DDBJ databases">
        <title>Comparative genomics of Botrytis spp.</title>
        <authorList>
            <person name="Valero-Jimenez C.A."/>
            <person name="Tapia P."/>
            <person name="Veloso J."/>
            <person name="Silva-Moreno E."/>
            <person name="Staats M."/>
            <person name="Valdes J.H."/>
            <person name="Van Kan J.A.L."/>
        </authorList>
    </citation>
    <scope>NUCLEOTIDE SEQUENCE [LARGE SCALE GENOMIC DNA]</scope>
    <source>
        <strain evidence="2 3">Bp0003</strain>
    </source>
</reference>
<proteinExistence type="predicted"/>
<protein>
    <submittedName>
        <fullName evidence="2">Uncharacterized protein</fullName>
    </submittedName>
</protein>
<dbReference type="EMBL" id="PQXI01000357">
    <property type="protein sequence ID" value="TGO18941.1"/>
    <property type="molecule type" value="Genomic_DNA"/>
</dbReference>
<accession>A0A4Z1FBY3</accession>
<evidence type="ECO:0000313" key="2">
    <source>
        <dbReference type="EMBL" id="TGO18941.1"/>
    </source>
</evidence>
<dbReference type="AlphaFoldDB" id="A0A4Z1FBY3"/>
<evidence type="ECO:0000313" key="3">
    <source>
        <dbReference type="Proteomes" id="UP000297910"/>
    </source>
</evidence>
<gene>
    <name evidence="2" type="ORF">BPAE_0359g00030</name>
</gene>
<sequence length="286" mass="32233">MAPVTLLTRIVPQATSLPRVSKEITQTITRRGRSSAASILLGSSTTSKFSTAQAATVRSATSHVAVMNPRSTTPQVNVGGTTSLSTGAIVGIVLGSILGFLVLLVLGYKFCFNRRSATWVARYDGDGNGDEMVYRERRVSGEGRGRIWKSGARGGGGEEWEMKSEYCDGDWEGVRRPDKAVVKEKRRGRERRYRRTRRERDRKWNDNDNDGYDRRNRSRGWEIRGNQRGRSRNTWVVIERRGILGWGRPGKKFTERNERGKWGIRKAGEELEGGGVDRELRFVVPD</sequence>
<evidence type="ECO:0000256" key="1">
    <source>
        <dbReference type="SAM" id="Phobius"/>
    </source>
</evidence>
<keyword evidence="1" id="KW-0472">Membrane</keyword>
<name>A0A4Z1FBY3_9HELO</name>
<feature type="transmembrane region" description="Helical" evidence="1">
    <location>
        <begin position="84"/>
        <end position="106"/>
    </location>
</feature>
<keyword evidence="1" id="KW-1133">Transmembrane helix</keyword>